<sequence>MPPRTAYAAAPAHPAWLALFDLFAPYAEGMRFDQHTVVLLVRPADPPELPRDAADRLQSAHLAHQAGLVEQGAVLAAGPFLGGDDERIRGFAVLSVDPQMARELYANDPAVRSGQLVARVMSWLVPEGVLRFEGVPVPTSMLELASGD</sequence>
<organism evidence="3 4">
    <name type="scientific">Micromonospora viridifaciens</name>
    <dbReference type="NCBI Taxonomy" id="1881"/>
    <lineage>
        <taxon>Bacteria</taxon>
        <taxon>Bacillati</taxon>
        <taxon>Actinomycetota</taxon>
        <taxon>Actinomycetes</taxon>
        <taxon>Micromonosporales</taxon>
        <taxon>Micromonosporaceae</taxon>
        <taxon>Micromonospora</taxon>
    </lineage>
</organism>
<dbReference type="AlphaFoldDB" id="A0A1C4Z4S0"/>
<evidence type="ECO:0000313" key="4">
    <source>
        <dbReference type="Proteomes" id="UP000198242"/>
    </source>
</evidence>
<protein>
    <submittedName>
        <fullName evidence="3">YCII-related domain-containing protein</fullName>
    </submittedName>
</protein>
<reference evidence="4" key="1">
    <citation type="submission" date="2016-06" db="EMBL/GenBank/DDBJ databases">
        <authorList>
            <person name="Varghese N."/>
            <person name="Submissions Spin"/>
        </authorList>
    </citation>
    <scope>NUCLEOTIDE SEQUENCE [LARGE SCALE GENOMIC DNA]</scope>
    <source>
        <strain evidence="4">DSM 43909</strain>
    </source>
</reference>
<dbReference type="InterPro" id="IPR005545">
    <property type="entry name" value="YCII"/>
</dbReference>
<accession>A0A1C4Z4S0</accession>
<dbReference type="Proteomes" id="UP000198242">
    <property type="component" value="Chromosome I"/>
</dbReference>
<dbReference type="InterPro" id="IPR011008">
    <property type="entry name" value="Dimeric_a/b-barrel"/>
</dbReference>
<dbReference type="EMBL" id="LT607411">
    <property type="protein sequence ID" value="SCF27985.1"/>
    <property type="molecule type" value="Genomic_DNA"/>
</dbReference>
<name>A0A1C4Z4S0_MICVI</name>
<comment type="similarity">
    <text evidence="1">Belongs to the YciI family.</text>
</comment>
<feature type="domain" description="YCII-related" evidence="2">
    <location>
        <begin position="42"/>
        <end position="122"/>
    </location>
</feature>
<evidence type="ECO:0000259" key="2">
    <source>
        <dbReference type="Pfam" id="PF03795"/>
    </source>
</evidence>
<evidence type="ECO:0000313" key="3">
    <source>
        <dbReference type="EMBL" id="SCF27985.1"/>
    </source>
</evidence>
<keyword evidence="4" id="KW-1185">Reference proteome</keyword>
<dbReference type="Pfam" id="PF03795">
    <property type="entry name" value="YCII"/>
    <property type="match status" value="1"/>
</dbReference>
<proteinExistence type="inferred from homology"/>
<evidence type="ECO:0000256" key="1">
    <source>
        <dbReference type="ARBA" id="ARBA00007689"/>
    </source>
</evidence>
<gene>
    <name evidence="3" type="ORF">GA0074695_5103</name>
</gene>
<dbReference type="SUPFAM" id="SSF54909">
    <property type="entry name" value="Dimeric alpha+beta barrel"/>
    <property type="match status" value="1"/>
</dbReference>